<keyword evidence="4" id="KW-1185">Reference proteome</keyword>
<evidence type="ECO:0000256" key="1">
    <source>
        <dbReference type="PROSITE-ProRule" id="PRU00703"/>
    </source>
</evidence>
<dbReference type="InterPro" id="IPR046342">
    <property type="entry name" value="CBS_dom_sf"/>
</dbReference>
<sequence length="265" mass="29572">MIGSPAVPGMDIRFVRVRELVPDDQEILDVLVGTPVADALRLMRSHNVDQLPVRTSHGHVVGVFSHRSLARGLPYVPGQNPLVAPVDDLVEDLPFVASSERMEKVLEPLATDNAVLIGDEERLLAVVTPADLNRFLWRRTQPFLLLRDIELGVRDLMSSCCAADDLAASITAALPADVEVAKPRLENLTWSQLTTVLLHDANFGRFFRHRFGRNRGIVKVTLEPVREIRNKVFHFRGEILPEEVQSLSEAVTWVRRRAIMSGGGR</sequence>
<evidence type="ECO:0000313" key="4">
    <source>
        <dbReference type="Proteomes" id="UP000198765"/>
    </source>
</evidence>
<evidence type="ECO:0000313" key="3">
    <source>
        <dbReference type="EMBL" id="SBT40889.1"/>
    </source>
</evidence>
<dbReference type="AlphaFoldDB" id="A0A1A8ZAJ4"/>
<name>A0A1A8ZAJ4_9ACTN</name>
<dbReference type="PATRIC" id="fig|299146.4.peg.1120"/>
<dbReference type="Pfam" id="PF00571">
    <property type="entry name" value="CBS"/>
    <property type="match status" value="1"/>
</dbReference>
<reference evidence="3 4" key="1">
    <citation type="submission" date="2016-06" db="EMBL/GenBank/DDBJ databases">
        <authorList>
            <person name="Kjaerup R.B."/>
            <person name="Dalgaard T.S."/>
            <person name="Juul-Madsen H.R."/>
        </authorList>
    </citation>
    <scope>NUCLEOTIDE SEQUENCE [LARGE SCALE GENOMIC DNA]</scope>
    <source>
        <strain evidence="3 4">DSM 45248</strain>
    </source>
</reference>
<dbReference type="CDD" id="cd02205">
    <property type="entry name" value="CBS_pair_SF"/>
    <property type="match status" value="1"/>
</dbReference>
<dbReference type="SUPFAM" id="SSF54631">
    <property type="entry name" value="CBS-domain pair"/>
    <property type="match status" value="1"/>
</dbReference>
<dbReference type="InterPro" id="IPR000644">
    <property type="entry name" value="CBS_dom"/>
</dbReference>
<dbReference type="Gene3D" id="3.10.580.10">
    <property type="entry name" value="CBS-domain"/>
    <property type="match status" value="1"/>
</dbReference>
<proteinExistence type="predicted"/>
<feature type="domain" description="CBS" evidence="2">
    <location>
        <begin position="20"/>
        <end position="82"/>
    </location>
</feature>
<keyword evidence="1" id="KW-0129">CBS domain</keyword>
<protein>
    <submittedName>
        <fullName evidence="3">CBS domain-containing protein</fullName>
    </submittedName>
</protein>
<dbReference type="Proteomes" id="UP000198765">
    <property type="component" value="Chromosome I"/>
</dbReference>
<accession>A0A1A8ZAJ4</accession>
<dbReference type="PROSITE" id="PS51371">
    <property type="entry name" value="CBS"/>
    <property type="match status" value="1"/>
</dbReference>
<gene>
    <name evidence="3" type="ORF">GA0070621_1083</name>
</gene>
<organism evidence="3 4">
    <name type="scientific">Micromonospora narathiwatensis</name>
    <dbReference type="NCBI Taxonomy" id="299146"/>
    <lineage>
        <taxon>Bacteria</taxon>
        <taxon>Bacillati</taxon>
        <taxon>Actinomycetota</taxon>
        <taxon>Actinomycetes</taxon>
        <taxon>Micromonosporales</taxon>
        <taxon>Micromonosporaceae</taxon>
        <taxon>Micromonospora</taxon>
    </lineage>
</organism>
<evidence type="ECO:0000259" key="2">
    <source>
        <dbReference type="PROSITE" id="PS51371"/>
    </source>
</evidence>
<dbReference type="SMART" id="SM00116">
    <property type="entry name" value="CBS"/>
    <property type="match status" value="2"/>
</dbReference>
<dbReference type="EMBL" id="LT594324">
    <property type="protein sequence ID" value="SBT40889.1"/>
    <property type="molecule type" value="Genomic_DNA"/>
</dbReference>